<dbReference type="GO" id="GO:0015293">
    <property type="term" value="F:symporter activity"/>
    <property type="evidence" value="ECO:0007669"/>
    <property type="project" value="UniProtKB-KW"/>
</dbReference>
<evidence type="ECO:0000256" key="2">
    <source>
        <dbReference type="ARBA" id="ARBA00006434"/>
    </source>
</evidence>
<dbReference type="InterPro" id="IPR038377">
    <property type="entry name" value="Na/Glc_symporter_sf"/>
</dbReference>
<evidence type="ECO:0000256" key="7">
    <source>
        <dbReference type="ARBA" id="ARBA00023136"/>
    </source>
</evidence>
<keyword evidence="7 9" id="KW-0472">Membrane</keyword>
<keyword evidence="4 9" id="KW-0812">Transmembrane</keyword>
<proteinExistence type="inferred from homology"/>
<feature type="transmembrane region" description="Helical" evidence="9">
    <location>
        <begin position="290"/>
        <end position="307"/>
    </location>
</feature>
<protein>
    <submittedName>
        <fullName evidence="10">Na+/proline symporter</fullName>
    </submittedName>
</protein>
<organism evidence="10">
    <name type="scientific">Candidatus Kentrum sp. LFY</name>
    <dbReference type="NCBI Taxonomy" id="2126342"/>
    <lineage>
        <taxon>Bacteria</taxon>
        <taxon>Pseudomonadati</taxon>
        <taxon>Pseudomonadota</taxon>
        <taxon>Gammaproteobacteria</taxon>
        <taxon>Candidatus Kentrum</taxon>
    </lineage>
</organism>
<dbReference type="GO" id="GO:0005886">
    <property type="term" value="C:plasma membrane"/>
    <property type="evidence" value="ECO:0007669"/>
    <property type="project" value="TreeGrafter"/>
</dbReference>
<evidence type="ECO:0000256" key="8">
    <source>
        <dbReference type="RuleBase" id="RU362091"/>
    </source>
</evidence>
<keyword evidence="3" id="KW-0813">Transport</keyword>
<feature type="transmembrane region" description="Helical" evidence="9">
    <location>
        <begin position="344"/>
        <end position="363"/>
    </location>
</feature>
<sequence length="450" mass="48987">MIWLTILAYIAALWVLSYFFKKHADVDEYLMSRRNAGTIQIAAGLFTLIGGGELVTMASLGFVYGRSGIALFVGYAVAFFFLGIVAGKIRSGANEKKYISLPDYVHDNFGKSSGLIVFIFSFLAFFALLMLQLSTAGAVISPFINLSYNQIVFLIGFVVFIYLLVGGFRVVLITDVIQGIAMIVLLPLLAYIVLLSNNPSVNTLPTTESLPVAIWISMIVTGFFVASASADIWQRAYAAKSDSAARNGLMVAGILFLLFGFILVEIGIYAREIGTADPNSAFVETITTGLPVWAAILAVLMVVSAVMSTSDTEMFVLTGMLQHELRQFPFILGKASTILNSVKGARVFIGIVAIFAIGFAMMFSDLVDIYTWLLSAIVVISPIILFSLFWKASPIAMLFSLLANTIVFAVLVSAEILNIDNIYFICIPGITFYMIALLASQKHFHSGEKP</sequence>
<dbReference type="PANTHER" id="PTHR48086:SF10">
    <property type="entry name" value="AGR155CP"/>
    <property type="match status" value="1"/>
</dbReference>
<feature type="transmembrane region" description="Helical" evidence="9">
    <location>
        <begin position="209"/>
        <end position="228"/>
    </location>
</feature>
<feature type="transmembrane region" description="Helical" evidence="9">
    <location>
        <begin position="41"/>
        <end position="63"/>
    </location>
</feature>
<feature type="transmembrane region" description="Helical" evidence="9">
    <location>
        <begin position="69"/>
        <end position="89"/>
    </location>
</feature>
<feature type="transmembrane region" description="Helical" evidence="9">
    <location>
        <begin position="151"/>
        <end position="172"/>
    </location>
</feature>
<accession>A0A450WJ10</accession>
<reference evidence="10" key="1">
    <citation type="submission" date="2019-02" db="EMBL/GenBank/DDBJ databases">
        <authorList>
            <person name="Gruber-Vodicka R. H."/>
            <person name="Seah K. B. B."/>
        </authorList>
    </citation>
    <scope>NUCLEOTIDE SEQUENCE</scope>
    <source>
        <strain evidence="10">BECK_BY7</strain>
    </source>
</reference>
<feature type="transmembrane region" description="Helical" evidence="9">
    <location>
        <begin position="397"/>
        <end position="416"/>
    </location>
</feature>
<comment type="subcellular location">
    <subcellularLocation>
        <location evidence="1">Membrane</location>
        <topology evidence="1">Multi-pass membrane protein</topology>
    </subcellularLocation>
</comment>
<evidence type="ECO:0000256" key="6">
    <source>
        <dbReference type="ARBA" id="ARBA00022989"/>
    </source>
</evidence>
<evidence type="ECO:0000256" key="5">
    <source>
        <dbReference type="ARBA" id="ARBA00022847"/>
    </source>
</evidence>
<keyword evidence="5" id="KW-0769">Symport</keyword>
<feature type="transmembrane region" description="Helical" evidence="9">
    <location>
        <begin position="109"/>
        <end position="131"/>
    </location>
</feature>
<dbReference type="EMBL" id="CAADFN010000028">
    <property type="protein sequence ID" value="VFK17016.1"/>
    <property type="molecule type" value="Genomic_DNA"/>
</dbReference>
<dbReference type="PANTHER" id="PTHR48086">
    <property type="entry name" value="SODIUM/PROLINE SYMPORTER-RELATED"/>
    <property type="match status" value="1"/>
</dbReference>
<feature type="transmembrane region" description="Helical" evidence="9">
    <location>
        <begin position="179"/>
        <end position="197"/>
    </location>
</feature>
<evidence type="ECO:0000313" key="10">
    <source>
        <dbReference type="EMBL" id="VFK17016.1"/>
    </source>
</evidence>
<feature type="transmembrane region" description="Helical" evidence="9">
    <location>
        <begin position="422"/>
        <end position="440"/>
    </location>
</feature>
<keyword evidence="6 9" id="KW-1133">Transmembrane helix</keyword>
<dbReference type="GO" id="GO:0015606">
    <property type="term" value="F:spermidine transmembrane transporter activity"/>
    <property type="evidence" value="ECO:0007669"/>
    <property type="project" value="TreeGrafter"/>
</dbReference>
<dbReference type="InterPro" id="IPR050277">
    <property type="entry name" value="Sodium:Solute_Symporter"/>
</dbReference>
<comment type="similarity">
    <text evidence="2 8">Belongs to the sodium:solute symporter (SSF) (TC 2.A.21) family.</text>
</comment>
<dbReference type="Gene3D" id="1.20.1730.10">
    <property type="entry name" value="Sodium/glucose cotransporter"/>
    <property type="match status" value="1"/>
</dbReference>
<dbReference type="InterPro" id="IPR001734">
    <property type="entry name" value="Na/solute_symporter"/>
</dbReference>
<evidence type="ECO:0000256" key="3">
    <source>
        <dbReference type="ARBA" id="ARBA00022448"/>
    </source>
</evidence>
<gene>
    <name evidence="10" type="ORF">BECKLFY1418C_GA0070996_102818</name>
</gene>
<dbReference type="Pfam" id="PF00474">
    <property type="entry name" value="SSF"/>
    <property type="match status" value="1"/>
</dbReference>
<evidence type="ECO:0000256" key="1">
    <source>
        <dbReference type="ARBA" id="ARBA00004141"/>
    </source>
</evidence>
<name>A0A450WJ10_9GAMM</name>
<feature type="transmembrane region" description="Helical" evidence="9">
    <location>
        <begin position="369"/>
        <end position="390"/>
    </location>
</feature>
<evidence type="ECO:0000256" key="4">
    <source>
        <dbReference type="ARBA" id="ARBA00022692"/>
    </source>
</evidence>
<feature type="transmembrane region" description="Helical" evidence="9">
    <location>
        <begin position="6"/>
        <end position="21"/>
    </location>
</feature>
<dbReference type="AlphaFoldDB" id="A0A450WJ10"/>
<feature type="transmembrane region" description="Helical" evidence="9">
    <location>
        <begin position="249"/>
        <end position="270"/>
    </location>
</feature>
<evidence type="ECO:0000256" key="9">
    <source>
        <dbReference type="SAM" id="Phobius"/>
    </source>
</evidence>
<dbReference type="PROSITE" id="PS50283">
    <property type="entry name" value="NA_SOLUT_SYMP_3"/>
    <property type="match status" value="1"/>
</dbReference>